<keyword evidence="1" id="KW-0472">Membrane</keyword>
<accession>A0A0A1FEA0</accession>
<reference evidence="3" key="1">
    <citation type="journal article" date="2014" name="Soil Biol. Biochem.">
        <title>Structure and function of bacterial communities in ageing soils: Insights from the Mendocino ecological staircase.</title>
        <authorList>
            <person name="Uroz S."/>
            <person name="Tech J.J."/>
            <person name="Sawaya N.A."/>
            <person name="Frey-Klett P."/>
            <person name="Leveau J.H.J."/>
        </authorList>
    </citation>
    <scope>NUCLEOTIDE SEQUENCE [LARGE SCALE GENOMIC DNA]</scope>
    <source>
        <strain evidence="3">Cal35</strain>
    </source>
</reference>
<gene>
    <name evidence="2" type="ORF">LT85_3935</name>
</gene>
<sequence>MWLCGDFPKPGNDNRMSMRWTLSDAPEEVEDAPPPIWFFVLLYVIFQLLGIALTIFNWPKNQPTMTAPFWMAMIVLPALAWVAAWGIIYTNHAAYQNKVRWWNFLRECRVKYWRDWTQCREVLFASVALTPEEDLAERMLGLEGQAPTNPDKTLSLASQAEGPDRSRLEQIFERLLTQLAAPIQQLARAPVGPCEVVLQTGAEDSTPVLLRVWQRFKLPGTPKVVWLSSDADSPLVEQWFKGAGAKFRLVIACQLHDERDEQTYSEAAVAMLLTTVEIAAATKLKTQACLFRPITAESDSTDDALATLLRAEQVPVGKIKHLWFSRLDKIVRHATESAVRDAGLTVATHEVDRAMGKPGPINRWLLQVFAAQMVQHGQGAQLVANPHRTGVALNVVGAQPAPPMTTPLPDHVSTLIPLIVALCGIAGFLIVGLRGVSPEPNSDNLFMILLIGMPLLIALRIGVDILDTKLTTSEFDEKYPN</sequence>
<dbReference type="STRING" id="279058.LT85_3935"/>
<dbReference type="EMBL" id="CP009962">
    <property type="protein sequence ID" value="AIY43093.1"/>
    <property type="molecule type" value="Genomic_DNA"/>
</dbReference>
<protein>
    <recommendedName>
        <fullName evidence="4">Transmembrane protein</fullName>
    </recommendedName>
</protein>
<organism evidence="2 3">
    <name type="scientific">Collimonas arenae</name>
    <dbReference type="NCBI Taxonomy" id="279058"/>
    <lineage>
        <taxon>Bacteria</taxon>
        <taxon>Pseudomonadati</taxon>
        <taxon>Pseudomonadota</taxon>
        <taxon>Betaproteobacteria</taxon>
        <taxon>Burkholderiales</taxon>
        <taxon>Oxalobacteraceae</taxon>
        <taxon>Collimonas</taxon>
    </lineage>
</organism>
<feature type="transmembrane region" description="Helical" evidence="1">
    <location>
        <begin position="445"/>
        <end position="463"/>
    </location>
</feature>
<keyword evidence="1" id="KW-0812">Transmembrane</keyword>
<dbReference type="Proteomes" id="UP000030302">
    <property type="component" value="Chromosome"/>
</dbReference>
<keyword evidence="3" id="KW-1185">Reference proteome</keyword>
<proteinExistence type="predicted"/>
<evidence type="ECO:0000313" key="3">
    <source>
        <dbReference type="Proteomes" id="UP000030302"/>
    </source>
</evidence>
<dbReference type="KEGG" id="care:LT85_3935"/>
<feature type="transmembrane region" description="Helical" evidence="1">
    <location>
        <begin position="415"/>
        <end position="433"/>
    </location>
</feature>
<dbReference type="HOGENOM" id="CLU_570713_0_0_4"/>
<evidence type="ECO:0000256" key="1">
    <source>
        <dbReference type="SAM" id="Phobius"/>
    </source>
</evidence>
<feature type="transmembrane region" description="Helical" evidence="1">
    <location>
        <begin position="36"/>
        <end position="56"/>
    </location>
</feature>
<evidence type="ECO:0008006" key="4">
    <source>
        <dbReference type="Google" id="ProtNLM"/>
    </source>
</evidence>
<name>A0A0A1FEA0_9BURK</name>
<keyword evidence="1" id="KW-1133">Transmembrane helix</keyword>
<evidence type="ECO:0000313" key="2">
    <source>
        <dbReference type="EMBL" id="AIY43093.1"/>
    </source>
</evidence>
<feature type="transmembrane region" description="Helical" evidence="1">
    <location>
        <begin position="68"/>
        <end position="88"/>
    </location>
</feature>
<dbReference type="AlphaFoldDB" id="A0A0A1FEA0"/>